<gene>
    <name evidence="4" type="ORF">JHE00_30995</name>
</gene>
<dbReference type="PANTHER" id="PTHR43201:SF5">
    <property type="entry name" value="MEDIUM-CHAIN ACYL-COA LIGASE ACSF2, MITOCHONDRIAL"/>
    <property type="match status" value="1"/>
</dbReference>
<keyword evidence="5" id="KW-1185">Reference proteome</keyword>
<dbReference type="Pfam" id="PF00501">
    <property type="entry name" value="AMP-binding"/>
    <property type="match status" value="1"/>
</dbReference>
<evidence type="ECO:0000313" key="5">
    <source>
        <dbReference type="Proteomes" id="UP000635245"/>
    </source>
</evidence>
<dbReference type="InterPro" id="IPR000873">
    <property type="entry name" value="AMP-dep_synth/lig_dom"/>
</dbReference>
<dbReference type="GO" id="GO:0031956">
    <property type="term" value="F:medium-chain fatty acid-CoA ligase activity"/>
    <property type="evidence" value="ECO:0007669"/>
    <property type="project" value="TreeGrafter"/>
</dbReference>
<dbReference type="InterPro" id="IPR042099">
    <property type="entry name" value="ANL_N_sf"/>
</dbReference>
<evidence type="ECO:0000259" key="3">
    <source>
        <dbReference type="Pfam" id="PF00501"/>
    </source>
</evidence>
<sequence length="422" mass="43712">MNLLSLLAGLTKRDPHALIAIDADPGLPVHVSRSELWRRTLQLRADLATAGVGRGDGVAVWLPNWSVLLDWHIAAASLGAHVVGLDPRSPADAIAPVLGRTRPRVVALATGLGHDLVEPLRQAVATSGAPVPAVSVVAGPHRRQPIDPSPWDVGGGAWLPSATTAGMPMPQTRGDELAVAFAPGLAAYRESVVVRHAQAAAAALGIRDDDLVACSQPITTVPGFGLAVAALAGGAGCLLEPGCDEDTLLDDMARFGATHLAVDDGTAHRLAEAWRRRHRDLPTWRWFGVTGAPEGAPEASGWAEKEFGVTSTGVHGSSEVLLPAAVWPDDAPTPRRWQPGGRPVSPELEVRVADPVSGQALPPGEQGELQFRGQGVVDAVLGSPEPAAPSLTADGWFPTGSLGVLTEDGGFRSLGGVGDQPT</sequence>
<dbReference type="GO" id="GO:0006631">
    <property type="term" value="P:fatty acid metabolic process"/>
    <property type="evidence" value="ECO:0007669"/>
    <property type="project" value="TreeGrafter"/>
</dbReference>
<comment type="caution">
    <text evidence="4">The sequence shown here is derived from an EMBL/GenBank/DDBJ whole genome shotgun (WGS) entry which is preliminary data.</text>
</comment>
<dbReference type="Gene3D" id="3.40.50.12780">
    <property type="entry name" value="N-terminal domain of ligase-like"/>
    <property type="match status" value="1"/>
</dbReference>
<evidence type="ECO:0000256" key="1">
    <source>
        <dbReference type="ARBA" id="ARBA00006432"/>
    </source>
</evidence>
<organism evidence="4 5">
    <name type="scientific">Prauserella cavernicola</name>
    <dbReference type="NCBI Taxonomy" id="2800127"/>
    <lineage>
        <taxon>Bacteria</taxon>
        <taxon>Bacillati</taxon>
        <taxon>Actinomycetota</taxon>
        <taxon>Actinomycetes</taxon>
        <taxon>Pseudonocardiales</taxon>
        <taxon>Pseudonocardiaceae</taxon>
        <taxon>Prauserella</taxon>
    </lineage>
</organism>
<dbReference type="PANTHER" id="PTHR43201">
    <property type="entry name" value="ACYL-COA SYNTHETASE"/>
    <property type="match status" value="1"/>
</dbReference>
<evidence type="ECO:0000313" key="4">
    <source>
        <dbReference type="EMBL" id="MBK1788778.1"/>
    </source>
</evidence>
<reference evidence="4" key="1">
    <citation type="submission" date="2020-12" db="EMBL/GenBank/DDBJ databases">
        <title>Prauserella sp. ASG 168, a novel actinomycete isolated from cave rock.</title>
        <authorList>
            <person name="Suriyachadkun C."/>
        </authorList>
    </citation>
    <scope>NUCLEOTIDE SEQUENCE</scope>
    <source>
        <strain evidence="4">ASG 168</strain>
    </source>
</reference>
<dbReference type="SUPFAM" id="SSF56801">
    <property type="entry name" value="Acetyl-CoA synthetase-like"/>
    <property type="match status" value="1"/>
</dbReference>
<protein>
    <submittedName>
        <fullName evidence="4">AMP-binding protein</fullName>
    </submittedName>
</protein>
<proteinExistence type="inferred from homology"/>
<comment type="similarity">
    <text evidence="1">Belongs to the ATP-dependent AMP-binding enzyme family.</text>
</comment>
<feature type="domain" description="AMP-dependent synthetase/ligase" evidence="3">
    <location>
        <begin position="22"/>
        <end position="377"/>
    </location>
</feature>
<dbReference type="Proteomes" id="UP000635245">
    <property type="component" value="Unassembled WGS sequence"/>
</dbReference>
<dbReference type="AlphaFoldDB" id="A0A934QYA7"/>
<keyword evidence="2" id="KW-0436">Ligase</keyword>
<accession>A0A934QYA7</accession>
<name>A0A934QYA7_9PSEU</name>
<dbReference type="EMBL" id="JAENJH010000011">
    <property type="protein sequence ID" value="MBK1788778.1"/>
    <property type="molecule type" value="Genomic_DNA"/>
</dbReference>
<evidence type="ECO:0000256" key="2">
    <source>
        <dbReference type="ARBA" id="ARBA00022598"/>
    </source>
</evidence>
<dbReference type="RefSeq" id="WP_200325022.1">
    <property type="nucleotide sequence ID" value="NZ_JAENJH010000011.1"/>
</dbReference>